<name>A0AAE4K639_9BURK</name>
<keyword evidence="1" id="KW-0560">Oxidoreductase</keyword>
<keyword evidence="1" id="KW-0223">Dioxygenase</keyword>
<dbReference type="Gene3D" id="2.60.120.620">
    <property type="entry name" value="q2cbj1_9rhob like domain"/>
    <property type="match status" value="1"/>
</dbReference>
<dbReference type="SUPFAM" id="SSF51197">
    <property type="entry name" value="Clavaminate synthase-like"/>
    <property type="match status" value="1"/>
</dbReference>
<dbReference type="EMBL" id="JAVRAA010000003">
    <property type="protein sequence ID" value="MDT0336866.1"/>
    <property type="molecule type" value="Genomic_DNA"/>
</dbReference>
<dbReference type="AlphaFoldDB" id="A0AAE4K639"/>
<evidence type="ECO:0000313" key="1">
    <source>
        <dbReference type="EMBL" id="MDT0336866.1"/>
    </source>
</evidence>
<organism evidence="1">
    <name type="scientific">Herbaspirillum huttiense subsp. nephrolepidis</name>
    <dbReference type="NCBI Taxonomy" id="3075126"/>
    <lineage>
        <taxon>Bacteria</taxon>
        <taxon>Pseudomonadati</taxon>
        <taxon>Pseudomonadota</taxon>
        <taxon>Betaproteobacteria</taxon>
        <taxon>Burkholderiales</taxon>
        <taxon>Oxalobacteraceae</taxon>
        <taxon>Herbaspirillum</taxon>
    </lineage>
</organism>
<accession>A0AAE4K639</accession>
<protein>
    <submittedName>
        <fullName evidence="1">Phytanoyl-CoA dioxygenase family protein</fullName>
    </submittedName>
</protein>
<comment type="caution">
    <text evidence="1">The sequence shown here is derived from an EMBL/GenBank/DDBJ whole genome shotgun (WGS) entry which is preliminary data.</text>
</comment>
<dbReference type="RefSeq" id="WP_134137062.1">
    <property type="nucleotide sequence ID" value="NZ_JAVLSM010000004.1"/>
</dbReference>
<gene>
    <name evidence="1" type="ORF">RJN63_08510</name>
</gene>
<proteinExistence type="predicted"/>
<dbReference type="Pfam" id="PF05721">
    <property type="entry name" value="PhyH"/>
    <property type="match status" value="1"/>
</dbReference>
<dbReference type="InterPro" id="IPR008775">
    <property type="entry name" value="Phytyl_CoA_dOase-like"/>
</dbReference>
<reference evidence="1" key="1">
    <citation type="submission" date="2023-02" db="EMBL/GenBank/DDBJ databases">
        <title>Description of Herbaspirillum huttiense subsp. nephrolepsisexaltata and Herbaspirillum huttiense subsp. lycopersicon.</title>
        <authorList>
            <person name="Poudel M."/>
            <person name="Sharma A."/>
            <person name="Goss E."/>
            <person name="Tapia J.H."/>
            <person name="Harmon C.M."/>
            <person name="Jones J.B."/>
        </authorList>
    </citation>
    <scope>NUCLEOTIDE SEQUENCE</scope>
    <source>
        <strain evidence="1">NC40101</strain>
    </source>
</reference>
<dbReference type="GO" id="GO:0016706">
    <property type="term" value="F:2-oxoglutarate-dependent dioxygenase activity"/>
    <property type="evidence" value="ECO:0007669"/>
    <property type="project" value="UniProtKB-ARBA"/>
</dbReference>
<sequence length="259" mass="29314">MTALNLKHKIFDTPGYSSDVRLTPEELEVFRAAITEQWLDVIGRAHPELAAQFGEVGIARYHELSHLLKHESLWPKQHRCLPLHSCQQIRGLPFLQTIRAEMGEFAISDVFYGDTHEAGREEIYWRLVRPNAPRDIGGMHADKWFHDVMGMDDRAFAAQAETVKIWIPIYSQPGRNGLMIVPDSHRRQYRYHGEPGAGGMKPIIDEDPATLGAQLMLTEPGNMLIFNEGILHGGAVNLGDQTRVSVEITLVFPQRMTKN</sequence>